<dbReference type="Pfam" id="PF00144">
    <property type="entry name" value="Beta-lactamase"/>
    <property type="match status" value="1"/>
</dbReference>
<proteinExistence type="predicted"/>
<dbReference type="EMBL" id="PVQB02000056">
    <property type="protein sequence ID" value="KAF4344405.1"/>
    <property type="molecule type" value="Genomic_DNA"/>
</dbReference>
<protein>
    <submittedName>
        <fullName evidence="2">Beta-lactamase</fullName>
    </submittedName>
</protein>
<dbReference type="Gene3D" id="3.40.710.10">
    <property type="entry name" value="DD-peptidase/beta-lactamase superfamily"/>
    <property type="match status" value="1"/>
</dbReference>
<evidence type="ECO:0000313" key="2">
    <source>
        <dbReference type="EMBL" id="KAF4344405.1"/>
    </source>
</evidence>
<dbReference type="InterPro" id="IPR001466">
    <property type="entry name" value="Beta-lactam-related"/>
</dbReference>
<dbReference type="Proteomes" id="UP000730481">
    <property type="component" value="Unassembled WGS sequence"/>
</dbReference>
<feature type="domain" description="Beta-lactamase-related" evidence="1">
    <location>
        <begin position="15"/>
        <end position="361"/>
    </location>
</feature>
<name>A0A9P5AT05_9HYPO</name>
<reference evidence="2" key="1">
    <citation type="journal article" date="2017" name="Mycologia">
        <title>Fusarium algeriense, sp. nov., a novel toxigenic crown rot pathogen of durum wheat from Algeria is nested in the Fusarium burgessii species complex.</title>
        <authorList>
            <person name="Laraba I."/>
            <person name="Keddad A."/>
            <person name="Boureghda H."/>
            <person name="Abdallah N."/>
            <person name="Vaughan M.M."/>
            <person name="Proctor R.H."/>
            <person name="Busman M."/>
            <person name="O'Donnell K."/>
        </authorList>
    </citation>
    <scope>NUCLEOTIDE SEQUENCE</scope>
    <source>
        <strain evidence="2">NRRL 25174</strain>
    </source>
</reference>
<dbReference type="SUPFAM" id="SSF56601">
    <property type="entry name" value="beta-lactamase/transpeptidase-like"/>
    <property type="match status" value="1"/>
</dbReference>
<dbReference type="InterPro" id="IPR052907">
    <property type="entry name" value="Beta-lactamase/esterase"/>
</dbReference>
<evidence type="ECO:0000313" key="3">
    <source>
        <dbReference type="Proteomes" id="UP000730481"/>
    </source>
</evidence>
<reference evidence="2" key="2">
    <citation type="submission" date="2020-02" db="EMBL/GenBank/DDBJ databases">
        <title>Identification and distribution of gene clusters putatively required for synthesis of sphingolipid metabolism inhibitors in phylogenetically diverse species of the filamentous fungus Fusarium.</title>
        <authorList>
            <person name="Kim H.-S."/>
            <person name="Busman M."/>
            <person name="Brown D.W."/>
            <person name="Divon H."/>
            <person name="Uhlig S."/>
            <person name="Proctor R.H."/>
        </authorList>
    </citation>
    <scope>NUCLEOTIDE SEQUENCE</scope>
    <source>
        <strain evidence="2">NRRL 25174</strain>
    </source>
</reference>
<dbReference type="PANTHER" id="PTHR43319:SF3">
    <property type="entry name" value="BETA-LACTAMASE-RELATED DOMAIN-CONTAINING PROTEIN"/>
    <property type="match status" value="1"/>
</dbReference>
<dbReference type="InterPro" id="IPR012338">
    <property type="entry name" value="Beta-lactam/transpept-like"/>
</dbReference>
<sequence>MAKIQGNCDPKFDGVRSLLEKYLESGEELGASITIDIDGKEVVDIWGGYSDEKKTTPWKEDTIVNVFSSTKTITSLAVLMLVDRGLIDVNERVAHYWPEFEQNGKQDILVRHILSHSSGVSGWEEPLSIEDLYNVEKSTAMLARQAPWWTPGTASGYHGLCSGHLLGELVRRVSGKSLREFVVSEITGVLDADFQIGASEQSWDRISPIIPPGAPAAMPEFEPGSVVAKTLSNPPLDPNVVNTDAWKKAELGSVNGHGNSRSLVRILSAITLGGSTGGKKLLSADTIKLIFQEQVSGPDLVLGLPFRFGIGFGLSPCAALDWIPEGNICFWGGWGGSTIIMDLDRRMTFGYTMNKMGSGLVSSDRAAAYGKAIYEALNK</sequence>
<dbReference type="PANTHER" id="PTHR43319">
    <property type="entry name" value="BETA-LACTAMASE-RELATED"/>
    <property type="match status" value="1"/>
</dbReference>
<keyword evidence="3" id="KW-1185">Reference proteome</keyword>
<comment type="caution">
    <text evidence="2">The sequence shown here is derived from an EMBL/GenBank/DDBJ whole genome shotgun (WGS) entry which is preliminary data.</text>
</comment>
<gene>
    <name evidence="2" type="ORF">FBEOM_1627</name>
</gene>
<evidence type="ECO:0000259" key="1">
    <source>
        <dbReference type="Pfam" id="PF00144"/>
    </source>
</evidence>
<organism evidence="2 3">
    <name type="scientific">Fusarium beomiforme</name>
    <dbReference type="NCBI Taxonomy" id="44412"/>
    <lineage>
        <taxon>Eukaryota</taxon>
        <taxon>Fungi</taxon>
        <taxon>Dikarya</taxon>
        <taxon>Ascomycota</taxon>
        <taxon>Pezizomycotina</taxon>
        <taxon>Sordariomycetes</taxon>
        <taxon>Hypocreomycetidae</taxon>
        <taxon>Hypocreales</taxon>
        <taxon>Nectriaceae</taxon>
        <taxon>Fusarium</taxon>
        <taxon>Fusarium burgessii species complex</taxon>
    </lineage>
</organism>
<dbReference type="AlphaFoldDB" id="A0A9P5AT05"/>
<dbReference type="OrthoDB" id="5946976at2759"/>
<accession>A0A9P5AT05</accession>